<proteinExistence type="predicted"/>
<dbReference type="RefSeq" id="XP_003688229.1">
    <property type="nucleotide sequence ID" value="XM_003688181.1"/>
</dbReference>
<name>G8C0W7_TETPH</name>
<evidence type="ECO:0000313" key="2">
    <source>
        <dbReference type="Proteomes" id="UP000005666"/>
    </source>
</evidence>
<dbReference type="OMA" id="PYGCIGL"/>
<dbReference type="EMBL" id="HE612869">
    <property type="protein sequence ID" value="CCE65795.1"/>
    <property type="molecule type" value="Genomic_DNA"/>
</dbReference>
<keyword evidence="2" id="KW-1185">Reference proteome</keyword>
<reference evidence="1 2" key="1">
    <citation type="journal article" date="2011" name="Proc. Natl. Acad. Sci. U.S.A.">
        <title>Evolutionary erosion of yeast sex chromosomes by mating-type switching accidents.</title>
        <authorList>
            <person name="Gordon J.L."/>
            <person name="Armisen D."/>
            <person name="Proux-Wera E."/>
            <person name="Oheigeartaigh S.S."/>
            <person name="Byrne K.P."/>
            <person name="Wolfe K.H."/>
        </authorList>
    </citation>
    <scope>NUCLEOTIDE SEQUENCE [LARGE SCALE GENOMIC DNA]</scope>
    <source>
        <strain evidence="2">ATCC 24235 / CBS 4417 / NBRC 1672 / NRRL Y-8282 / UCD 70-5</strain>
    </source>
</reference>
<dbReference type="KEGG" id="tpf:TPHA_0N00140"/>
<dbReference type="AlphaFoldDB" id="G8C0W7"/>
<dbReference type="HOGENOM" id="CLU_048479_1_0_1"/>
<dbReference type="InterPro" id="IPR055323">
    <property type="entry name" value="C57A10.07/YOR238W"/>
</dbReference>
<gene>
    <name evidence="1" type="primary">TPHA0N00140</name>
    <name evidence="1" type="ordered locus">TPHA_0N00140</name>
</gene>
<dbReference type="Proteomes" id="UP000005666">
    <property type="component" value="Chromosome 14"/>
</dbReference>
<dbReference type="eggNOG" id="KOG4533">
    <property type="taxonomic scope" value="Eukaryota"/>
</dbReference>
<evidence type="ECO:0000313" key="1">
    <source>
        <dbReference type="EMBL" id="CCE65795.1"/>
    </source>
</evidence>
<dbReference type="PANTHER" id="PTHR28110:SF1">
    <property type="entry name" value="TRANSMEMBRANE PROTEIN"/>
    <property type="match status" value="1"/>
</dbReference>
<sequence>MNEDQYFSLSKHLILVPCHSIWDPTYRSNDKIGNYGQDGGSWDLADFQKEGHDHISFIKHALKAVQTLIKHIVKNNDILDESLRNYPILIFSGSQTCKTTRDSEAQSYCRVLNTIFSNYKYGSISAFRGDKEIECLIKDIISSAAVLEMDISEIMTKSFITTEEFSLDSFQNVLYSLYRFKEYTDNYPNKITIVGFGFKKERFLNYHLNAINFDLEDVEYISYEPNPLYLNYLKNPNDIKEINNDPICIGYYKCLQKSEEDNALALFKNDWYGIRGKLAEKKFYRNHHKRFPGYKALELISFDGDISDREFFDRFIKGKMPWSKPSKLI</sequence>
<dbReference type="PANTHER" id="PTHR28110">
    <property type="entry name" value="TRANSMEMBRANE PROTEIN"/>
    <property type="match status" value="1"/>
</dbReference>
<dbReference type="GO" id="GO:0005737">
    <property type="term" value="C:cytoplasm"/>
    <property type="evidence" value="ECO:0007669"/>
    <property type="project" value="TreeGrafter"/>
</dbReference>
<organism evidence="1 2">
    <name type="scientific">Tetrapisispora phaffii (strain ATCC 24235 / CBS 4417 / NBRC 1672 / NRRL Y-8282 / UCD 70-5)</name>
    <name type="common">Yeast</name>
    <name type="synonym">Fabospora phaffii</name>
    <dbReference type="NCBI Taxonomy" id="1071381"/>
    <lineage>
        <taxon>Eukaryota</taxon>
        <taxon>Fungi</taxon>
        <taxon>Dikarya</taxon>
        <taxon>Ascomycota</taxon>
        <taxon>Saccharomycotina</taxon>
        <taxon>Saccharomycetes</taxon>
        <taxon>Saccharomycetales</taxon>
        <taxon>Saccharomycetaceae</taxon>
        <taxon>Tetrapisispora</taxon>
    </lineage>
</organism>
<accession>G8C0W7</accession>
<dbReference type="GeneID" id="11532119"/>
<protein>
    <recommendedName>
        <fullName evidence="3">DUF218 domain-containing protein</fullName>
    </recommendedName>
</protein>
<evidence type="ECO:0008006" key="3">
    <source>
        <dbReference type="Google" id="ProtNLM"/>
    </source>
</evidence>
<dbReference type="OrthoDB" id="4347at2759"/>